<dbReference type="Pfam" id="PF00528">
    <property type="entry name" value="BPD_transp_1"/>
    <property type="match status" value="1"/>
</dbReference>
<feature type="transmembrane region" description="Helical" evidence="7">
    <location>
        <begin position="278"/>
        <end position="306"/>
    </location>
</feature>
<dbReference type="AlphaFoldDB" id="A0A0U3QPC5"/>
<dbReference type="InterPro" id="IPR035906">
    <property type="entry name" value="MetI-like_sf"/>
</dbReference>
<dbReference type="CDD" id="cd06261">
    <property type="entry name" value="TM_PBP2"/>
    <property type="match status" value="1"/>
</dbReference>
<dbReference type="KEGG" id="psul:AU252_10120"/>
<dbReference type="GO" id="GO:0055085">
    <property type="term" value="P:transmembrane transport"/>
    <property type="evidence" value="ECO:0007669"/>
    <property type="project" value="InterPro"/>
</dbReference>
<feature type="domain" description="ABC transmembrane type-1" evidence="8">
    <location>
        <begin position="95"/>
        <end position="303"/>
    </location>
</feature>
<keyword evidence="3" id="KW-1003">Cell membrane</keyword>
<dbReference type="GO" id="GO:0005886">
    <property type="term" value="C:plasma membrane"/>
    <property type="evidence" value="ECO:0007669"/>
    <property type="project" value="UniProtKB-SubCell"/>
</dbReference>
<evidence type="ECO:0000259" key="8">
    <source>
        <dbReference type="PROSITE" id="PS50928"/>
    </source>
</evidence>
<dbReference type="Gene3D" id="1.10.3720.10">
    <property type="entry name" value="MetI-like"/>
    <property type="match status" value="1"/>
</dbReference>
<dbReference type="RefSeq" id="WP_058930603.1">
    <property type="nucleotide sequence ID" value="NZ_CP013747.1"/>
</dbReference>
<feature type="transmembrane region" description="Helical" evidence="7">
    <location>
        <begin position="97"/>
        <end position="122"/>
    </location>
</feature>
<protein>
    <submittedName>
        <fullName evidence="9">ABC transporter permease</fullName>
    </submittedName>
</protein>
<accession>A0A0U3QPC5</accession>
<keyword evidence="2 7" id="KW-0813">Transport</keyword>
<dbReference type="PROSITE" id="PS50928">
    <property type="entry name" value="ABC_TM1"/>
    <property type="match status" value="1"/>
</dbReference>
<evidence type="ECO:0000313" key="10">
    <source>
        <dbReference type="Proteomes" id="UP000065151"/>
    </source>
</evidence>
<organism evidence="9">
    <name type="scientific">Pseudarthrobacter sulfonivorans</name>
    <dbReference type="NCBI Taxonomy" id="121292"/>
    <lineage>
        <taxon>Bacteria</taxon>
        <taxon>Bacillati</taxon>
        <taxon>Actinomycetota</taxon>
        <taxon>Actinomycetes</taxon>
        <taxon>Micrococcales</taxon>
        <taxon>Micrococcaceae</taxon>
        <taxon>Pseudarthrobacter</taxon>
    </lineage>
</organism>
<dbReference type="EMBL" id="CP013747">
    <property type="protein sequence ID" value="ALV41461.1"/>
    <property type="molecule type" value="Genomic_DNA"/>
</dbReference>
<comment type="subcellular location">
    <subcellularLocation>
        <location evidence="1 7">Cell membrane</location>
        <topology evidence="1 7">Multi-pass membrane protein</topology>
    </subcellularLocation>
</comment>
<dbReference type="InterPro" id="IPR045621">
    <property type="entry name" value="BPD_transp_1_N"/>
</dbReference>
<sequence>MTNFLLRRLFSAVVLLVAVSFLAYVLLFPTAGDISRNILGENATEAQVALKNQELGLDQPLMIQYFAWFMKAISGDLGVSYFSSQPVWDTLMIRLPVTLSLVIVVTLLTGVLAFAAGIYAAVRKGWVDRTLQILATLGDALPPFIVALFLVTYFAIQQKVFPATGFIPLTESPAGWVRTITLPVIALAIGGVAGVAQQVRSATLGVLRNDYIRTVRSRGLSERRIILTSVLRNASTNGLTSLAVQVVGILGGAVVIEVVFALPGLGSLAVEATSRTDLPLIVGVILAVVLIVVAVNLIVDVLVAWLNPKVRLS</sequence>
<dbReference type="STRING" id="121292.AU252_10120"/>
<feature type="transmembrane region" description="Helical" evidence="7">
    <location>
        <begin position="242"/>
        <end position="266"/>
    </location>
</feature>
<evidence type="ECO:0000256" key="2">
    <source>
        <dbReference type="ARBA" id="ARBA00022448"/>
    </source>
</evidence>
<evidence type="ECO:0000256" key="6">
    <source>
        <dbReference type="ARBA" id="ARBA00023136"/>
    </source>
</evidence>
<dbReference type="Pfam" id="PF19300">
    <property type="entry name" value="BPD_transp_1_N"/>
    <property type="match status" value="1"/>
</dbReference>
<evidence type="ECO:0000256" key="4">
    <source>
        <dbReference type="ARBA" id="ARBA00022692"/>
    </source>
</evidence>
<evidence type="ECO:0000256" key="1">
    <source>
        <dbReference type="ARBA" id="ARBA00004651"/>
    </source>
</evidence>
<evidence type="ECO:0000256" key="7">
    <source>
        <dbReference type="RuleBase" id="RU363032"/>
    </source>
</evidence>
<evidence type="ECO:0000313" key="9">
    <source>
        <dbReference type="EMBL" id="ALV41461.1"/>
    </source>
</evidence>
<dbReference type="InterPro" id="IPR000515">
    <property type="entry name" value="MetI-like"/>
</dbReference>
<dbReference type="PANTHER" id="PTHR43163:SF6">
    <property type="entry name" value="DIPEPTIDE TRANSPORT SYSTEM PERMEASE PROTEIN DPPB-RELATED"/>
    <property type="match status" value="1"/>
</dbReference>
<dbReference type="Proteomes" id="UP000065151">
    <property type="component" value="Chromosome"/>
</dbReference>
<feature type="transmembrane region" description="Helical" evidence="7">
    <location>
        <begin position="176"/>
        <end position="196"/>
    </location>
</feature>
<reference evidence="9 10" key="1">
    <citation type="submission" date="2015-12" db="EMBL/GenBank/DDBJ databases">
        <authorList>
            <person name="Shamseldin A."/>
            <person name="Moawad H."/>
            <person name="Abd El-Rahim W.M."/>
            <person name="Sadowsky M.J."/>
        </authorList>
    </citation>
    <scope>NUCLEOTIDE SEQUENCE [LARGE SCALE GENOMIC DNA]</scope>
    <source>
        <strain evidence="9 10">Ar51</strain>
    </source>
</reference>
<name>A0A0U3QPC5_9MICC</name>
<feature type="transmembrane region" description="Helical" evidence="7">
    <location>
        <begin position="9"/>
        <end position="27"/>
    </location>
</feature>
<comment type="similarity">
    <text evidence="7">Belongs to the binding-protein-dependent transport system permease family.</text>
</comment>
<keyword evidence="4 7" id="KW-0812">Transmembrane</keyword>
<proteinExistence type="inferred from homology"/>
<keyword evidence="6 7" id="KW-0472">Membrane</keyword>
<evidence type="ECO:0000256" key="3">
    <source>
        <dbReference type="ARBA" id="ARBA00022475"/>
    </source>
</evidence>
<dbReference type="SUPFAM" id="SSF161098">
    <property type="entry name" value="MetI-like"/>
    <property type="match status" value="1"/>
</dbReference>
<feature type="transmembrane region" description="Helical" evidence="7">
    <location>
        <begin position="134"/>
        <end position="156"/>
    </location>
</feature>
<dbReference type="PANTHER" id="PTHR43163">
    <property type="entry name" value="DIPEPTIDE TRANSPORT SYSTEM PERMEASE PROTEIN DPPB-RELATED"/>
    <property type="match status" value="1"/>
</dbReference>
<gene>
    <name evidence="9" type="ORF">AU252_10120</name>
</gene>
<evidence type="ECO:0000256" key="5">
    <source>
        <dbReference type="ARBA" id="ARBA00022989"/>
    </source>
</evidence>
<keyword evidence="5 7" id="KW-1133">Transmembrane helix</keyword>